<keyword evidence="3" id="KW-1185">Reference proteome</keyword>
<feature type="compositionally biased region" description="Low complexity" evidence="1">
    <location>
        <begin position="444"/>
        <end position="456"/>
    </location>
</feature>
<dbReference type="GO" id="GO:0003677">
    <property type="term" value="F:DNA binding"/>
    <property type="evidence" value="ECO:0007669"/>
    <property type="project" value="InterPro"/>
</dbReference>
<comment type="caution">
    <text evidence="2">The sequence shown here is derived from an EMBL/GenBank/DDBJ whole genome shotgun (WGS) entry which is preliminary data.</text>
</comment>
<feature type="compositionally biased region" description="Polar residues" evidence="1">
    <location>
        <begin position="179"/>
        <end position="188"/>
    </location>
</feature>
<evidence type="ECO:0000313" key="2">
    <source>
        <dbReference type="EMBL" id="EJS42959.1"/>
    </source>
</evidence>
<organism evidence="2 3">
    <name type="scientific">Saccharomyces arboricola (strain H-6 / AS 2.3317 / CBS 10644)</name>
    <name type="common">Yeast</name>
    <dbReference type="NCBI Taxonomy" id="1160507"/>
    <lineage>
        <taxon>Eukaryota</taxon>
        <taxon>Fungi</taxon>
        <taxon>Dikarya</taxon>
        <taxon>Ascomycota</taxon>
        <taxon>Saccharomycotina</taxon>
        <taxon>Saccharomycetes</taxon>
        <taxon>Saccharomycetales</taxon>
        <taxon>Saccharomycetaceae</taxon>
        <taxon>Saccharomyces</taxon>
    </lineage>
</organism>
<dbReference type="GO" id="GO:0005634">
    <property type="term" value="C:nucleus"/>
    <property type="evidence" value="ECO:0007669"/>
    <property type="project" value="InterPro"/>
</dbReference>
<dbReference type="AlphaFoldDB" id="J8Q5S2"/>
<accession>J8Q5S2</accession>
<reference evidence="2 3" key="1">
    <citation type="journal article" date="2013" name="BMC Genomics">
        <title>High quality de novo sequencing and assembly of the Saccharomyces arboricolus genome.</title>
        <authorList>
            <person name="Liti G."/>
            <person name="Nguyen Ba A.N."/>
            <person name="Blythe M."/>
            <person name="Mueller C.A."/>
            <person name="Bergstroem A."/>
            <person name="Cubillos F.A."/>
            <person name="Dafhnis-Calas F."/>
            <person name="Khoshraftar S."/>
            <person name="Malla S."/>
            <person name="Mehta N."/>
            <person name="Siow C.C."/>
            <person name="Warringer J."/>
            <person name="Moses A.M."/>
            <person name="Louis E.J."/>
            <person name="Nieduszynski C.A."/>
        </authorList>
    </citation>
    <scope>NUCLEOTIDE SEQUENCE [LARGE SCALE GENOMIC DNA]</scope>
    <source>
        <strain evidence="3">H-6 / AS 2.3317 / CBS 10644</strain>
    </source>
</reference>
<feature type="compositionally biased region" description="Basic and acidic residues" evidence="1">
    <location>
        <begin position="149"/>
        <end position="163"/>
    </location>
</feature>
<dbReference type="InterPro" id="IPR006774">
    <property type="entry name" value="BAF1_ABF1"/>
</dbReference>
<protein>
    <submittedName>
        <fullName evidence="2">Abf1p</fullName>
    </submittedName>
</protein>
<sequence>MDKLVVNYYEYKHPIINKDLAIGAHGGKKFPTLGAWYDVINEYEFQTRCPIILKNSHRNKHFTFACHLKNCPFKVLLSYAGNSASSEDSSPSANNNGNPSGTPDHIHHHSGNINNEENNNDNGNNSKVSNDSKLDFVTDDLEYHLANTHPDDGGDKVESRNDGVDGNNDNDDETDANNIFKQQGVSIKNDTEEDSINKSSIDQNLENSDGSAIANDNSNHNNNNNNNNNNSNSNNDAEDDVHTQLTKNYSDVVNDEDINVAIANAVANVDSQSNAKHDGKVSGVSNNKDDNNNNLNNNAGNLDVSSHSPSSIRDTSMNLDAFNSATDDISGPFVVTKIEPYHSHPLEDNLSLGKFILTKIPKILQNDLKFDQILESSYNNSNHTVSKFKVSHYVEESGLLDILMQRYGLTAEDFEKRLLSQIARRITTYKARFVLKKKKMGEYNDLQPSSSSNHSNNNDDELSNVNMRNNSIDYTKHQEIPSTATSSNTIKNENNINDNKNDSNDSNTSNNNNDTSNLIESVLDKTSSHRYQPKKVSNVNKWNKPDQITHSDVSMVGMDESNDGGNENVHPTLAEVDAQEARETAQLAIDKINSYKRSIDDKDGDGHSNSSRNVVDDNLINEMDSEDNHKSKRQHLSDITLEERNEDDKLPHEVAEQLRLLSSHLKEVENLHQNNDDDVDDVMVDADVESQYHKSSVHHHNSHNSQPHHDEEDVAGLMRKPDEEEDDDDDLSDENIQPELRGQ</sequence>
<feature type="compositionally biased region" description="Basic and acidic residues" evidence="1">
    <location>
        <begin position="641"/>
        <end position="650"/>
    </location>
</feature>
<feature type="region of interest" description="Disordered" evidence="1">
    <location>
        <begin position="692"/>
        <end position="743"/>
    </location>
</feature>
<feature type="compositionally biased region" description="Basic and acidic residues" evidence="1">
    <location>
        <begin position="597"/>
        <end position="606"/>
    </location>
</feature>
<name>J8Q5S2_SACAR</name>
<feature type="compositionally biased region" description="Low complexity" evidence="1">
    <location>
        <begin position="82"/>
        <end position="101"/>
    </location>
</feature>
<evidence type="ECO:0000313" key="3">
    <source>
        <dbReference type="Proteomes" id="UP000006968"/>
    </source>
</evidence>
<feature type="region of interest" description="Disordered" evidence="1">
    <location>
        <begin position="145"/>
        <end position="240"/>
    </location>
</feature>
<feature type="compositionally biased region" description="Low complexity" evidence="1">
    <location>
        <begin position="111"/>
        <end position="126"/>
    </location>
</feature>
<proteinExistence type="predicted"/>
<feature type="compositionally biased region" description="Acidic residues" evidence="1">
    <location>
        <begin position="723"/>
        <end position="733"/>
    </location>
</feature>
<gene>
    <name evidence="2" type="ORF">SU7_1963</name>
</gene>
<feature type="compositionally biased region" description="Low complexity" evidence="1">
    <location>
        <begin position="215"/>
        <end position="235"/>
    </location>
</feature>
<dbReference type="EMBL" id="ALIE01000126">
    <property type="protein sequence ID" value="EJS42959.1"/>
    <property type="molecule type" value="Genomic_DNA"/>
</dbReference>
<feature type="region of interest" description="Disordered" evidence="1">
    <location>
        <begin position="82"/>
        <end position="132"/>
    </location>
</feature>
<dbReference type="HOGENOM" id="CLU_031229_0_0_1"/>
<feature type="region of interest" description="Disordered" evidence="1">
    <location>
        <begin position="271"/>
        <end position="312"/>
    </location>
</feature>
<dbReference type="Pfam" id="PF04684">
    <property type="entry name" value="BAF1_ABF1"/>
    <property type="match status" value="1"/>
</dbReference>
<feature type="compositionally biased region" description="Low complexity" evidence="1">
    <location>
        <begin position="485"/>
        <end position="516"/>
    </location>
</feature>
<evidence type="ECO:0000256" key="1">
    <source>
        <dbReference type="SAM" id="MobiDB-lite"/>
    </source>
</evidence>
<feature type="compositionally biased region" description="Low complexity" evidence="1">
    <location>
        <begin position="292"/>
        <end position="303"/>
    </location>
</feature>
<dbReference type="GO" id="GO:0006338">
    <property type="term" value="P:chromatin remodeling"/>
    <property type="evidence" value="ECO:0007669"/>
    <property type="project" value="InterPro"/>
</dbReference>
<feature type="region of interest" description="Disordered" evidence="1">
    <location>
        <begin position="443"/>
        <end position="516"/>
    </location>
</feature>
<dbReference type="OrthoDB" id="4065241at2759"/>
<feature type="region of interest" description="Disordered" evidence="1">
    <location>
        <begin position="597"/>
        <end position="650"/>
    </location>
</feature>
<feature type="compositionally biased region" description="Polar residues" evidence="1">
    <location>
        <begin position="197"/>
        <end position="210"/>
    </location>
</feature>
<dbReference type="Proteomes" id="UP000006968">
    <property type="component" value="Chromosome XI"/>
</dbReference>